<gene>
    <name evidence="2" type="ORF">QWJ38_14580</name>
</gene>
<dbReference type="Proteomes" id="UP001228044">
    <property type="component" value="Unassembled WGS sequence"/>
</dbReference>
<proteinExistence type="predicted"/>
<keyword evidence="3" id="KW-1185">Reference proteome</keyword>
<dbReference type="EMBL" id="JAUHHC010000004">
    <property type="protein sequence ID" value="MDN3921516.1"/>
    <property type="molecule type" value="Genomic_DNA"/>
</dbReference>
<feature type="compositionally biased region" description="Low complexity" evidence="1">
    <location>
        <begin position="158"/>
        <end position="175"/>
    </location>
</feature>
<accession>A0ABT8DTW2</accession>
<protein>
    <submittedName>
        <fullName evidence="2">Uncharacterized protein</fullName>
    </submittedName>
</protein>
<sequence length="175" mass="17996">MTTDTQDLAPEGGAIPADLAAIAAAADSQIDAGAGLPGMAEAAAQQTAAAADQAERELGEISAALCLAVKFGGYVEPALPRYYTPEACGEIAGAYLECAEKYGWTFHRNIATGPELKLGAAIAVPAFMVWQERSARLQAQAQEARARQLAARGGGPAGVQAQQTQQAQRPAEVTA</sequence>
<reference evidence="2 3" key="1">
    <citation type="submission" date="2023-06" db="EMBL/GenBank/DDBJ databases">
        <title>Pelomonas sp. PFR6 16S ribosomal RNA gene Genome sequencing and assembly.</title>
        <authorList>
            <person name="Woo H."/>
        </authorList>
    </citation>
    <scope>NUCLEOTIDE SEQUENCE [LARGE SCALE GENOMIC DNA]</scope>
    <source>
        <strain evidence="2 3">PFR6</strain>
    </source>
</reference>
<evidence type="ECO:0000313" key="3">
    <source>
        <dbReference type="Proteomes" id="UP001228044"/>
    </source>
</evidence>
<comment type="caution">
    <text evidence="2">The sequence shown here is derived from an EMBL/GenBank/DDBJ whole genome shotgun (WGS) entry which is preliminary data.</text>
</comment>
<evidence type="ECO:0000256" key="1">
    <source>
        <dbReference type="SAM" id="MobiDB-lite"/>
    </source>
</evidence>
<organism evidence="2 3">
    <name type="scientific">Roseateles violae</name>
    <dbReference type="NCBI Taxonomy" id="3058042"/>
    <lineage>
        <taxon>Bacteria</taxon>
        <taxon>Pseudomonadati</taxon>
        <taxon>Pseudomonadota</taxon>
        <taxon>Betaproteobacteria</taxon>
        <taxon>Burkholderiales</taxon>
        <taxon>Sphaerotilaceae</taxon>
        <taxon>Roseateles</taxon>
    </lineage>
</organism>
<evidence type="ECO:0000313" key="2">
    <source>
        <dbReference type="EMBL" id="MDN3921516.1"/>
    </source>
</evidence>
<name>A0ABT8DTW2_9BURK</name>
<feature type="region of interest" description="Disordered" evidence="1">
    <location>
        <begin position="147"/>
        <end position="175"/>
    </location>
</feature>
<dbReference type="RefSeq" id="WP_290359840.1">
    <property type="nucleotide sequence ID" value="NZ_JAUHHC010000004.1"/>
</dbReference>